<dbReference type="Gene3D" id="1.20.1050.80">
    <property type="entry name" value="VPS9 domain"/>
    <property type="match status" value="1"/>
</dbReference>
<dbReference type="Gene3D" id="3.30.497.10">
    <property type="entry name" value="Antithrombin, subunit I, domain 2"/>
    <property type="match status" value="1"/>
</dbReference>
<dbReference type="AlphaFoldDB" id="A0A177BCJ9"/>
<dbReference type="PANTHER" id="PTHR11461:SF211">
    <property type="entry name" value="GH10112P-RELATED"/>
    <property type="match status" value="1"/>
</dbReference>
<dbReference type="Proteomes" id="UP000078046">
    <property type="component" value="Unassembled WGS sequence"/>
</dbReference>
<dbReference type="InterPro" id="IPR003123">
    <property type="entry name" value="VPS9"/>
</dbReference>
<dbReference type="PROSITE" id="PS51205">
    <property type="entry name" value="VPS9"/>
    <property type="match status" value="1"/>
</dbReference>
<evidence type="ECO:0000256" key="1">
    <source>
        <dbReference type="ARBA" id="ARBA00009500"/>
    </source>
</evidence>
<dbReference type="PANTHER" id="PTHR11461">
    <property type="entry name" value="SERINE PROTEASE INHIBITOR, SERPIN"/>
    <property type="match status" value="1"/>
</dbReference>
<dbReference type="CDD" id="cd00172">
    <property type="entry name" value="serpin"/>
    <property type="match status" value="1"/>
</dbReference>
<dbReference type="InterPro" id="IPR023796">
    <property type="entry name" value="Serpin_dom"/>
</dbReference>
<feature type="domain" description="VPS9" evidence="3">
    <location>
        <begin position="676"/>
        <end position="838"/>
    </location>
</feature>
<gene>
    <name evidence="4" type="ORF">A3Q56_00169</name>
</gene>
<name>A0A177BCJ9_9BILA</name>
<dbReference type="EMBL" id="LWCA01000007">
    <property type="protein sequence ID" value="OAF72038.1"/>
    <property type="molecule type" value="Genomic_DNA"/>
</dbReference>
<dbReference type="SMART" id="SM00093">
    <property type="entry name" value="SERPIN"/>
    <property type="match status" value="1"/>
</dbReference>
<dbReference type="InterPro" id="IPR000215">
    <property type="entry name" value="Serpin_fam"/>
</dbReference>
<dbReference type="Pfam" id="PF00079">
    <property type="entry name" value="Serpin"/>
    <property type="match status" value="1"/>
</dbReference>
<dbReference type="Gene3D" id="2.30.39.10">
    <property type="entry name" value="Alpha-1-antitrypsin, domain 1"/>
    <property type="match status" value="1"/>
</dbReference>
<dbReference type="OrthoDB" id="1063785at2759"/>
<dbReference type="GO" id="GO:0005615">
    <property type="term" value="C:extracellular space"/>
    <property type="evidence" value="ECO:0007669"/>
    <property type="project" value="InterPro"/>
</dbReference>
<evidence type="ECO:0000259" key="3">
    <source>
        <dbReference type="PROSITE" id="PS51205"/>
    </source>
</evidence>
<proteinExistence type="inferred from homology"/>
<dbReference type="SUPFAM" id="SSF109993">
    <property type="entry name" value="VPS9 domain"/>
    <property type="match status" value="1"/>
</dbReference>
<dbReference type="GO" id="GO:0004867">
    <property type="term" value="F:serine-type endopeptidase inhibitor activity"/>
    <property type="evidence" value="ECO:0007669"/>
    <property type="project" value="InterPro"/>
</dbReference>
<evidence type="ECO:0000256" key="2">
    <source>
        <dbReference type="RuleBase" id="RU000411"/>
    </source>
</evidence>
<dbReference type="InterPro" id="IPR042185">
    <property type="entry name" value="Serpin_sf_2"/>
</dbReference>
<accession>A0A177BCJ9</accession>
<dbReference type="InterPro" id="IPR037191">
    <property type="entry name" value="VPS9_dom_sf"/>
</dbReference>
<dbReference type="SUPFAM" id="SSF56574">
    <property type="entry name" value="Serpins"/>
    <property type="match status" value="1"/>
</dbReference>
<dbReference type="InterPro" id="IPR042178">
    <property type="entry name" value="Serpin_sf_1"/>
</dbReference>
<reference evidence="4 5" key="1">
    <citation type="submission" date="2016-04" db="EMBL/GenBank/DDBJ databases">
        <title>The genome of Intoshia linei affirms orthonectids as highly simplified spiralians.</title>
        <authorList>
            <person name="Mikhailov K.V."/>
            <person name="Slusarev G.S."/>
            <person name="Nikitin M.A."/>
            <person name="Logacheva M.D."/>
            <person name="Penin A."/>
            <person name="Aleoshin V."/>
            <person name="Panchin Y.V."/>
        </authorList>
    </citation>
    <scope>NUCLEOTIDE SEQUENCE [LARGE SCALE GENOMIC DNA]</scope>
    <source>
        <strain evidence="4">Intl2013</strain>
        <tissue evidence="4">Whole animal</tissue>
    </source>
</reference>
<comment type="similarity">
    <text evidence="1 2">Belongs to the serpin family.</text>
</comment>
<dbReference type="InterPro" id="IPR036186">
    <property type="entry name" value="Serpin_sf"/>
</dbReference>
<protein>
    <recommendedName>
        <fullName evidence="3">VPS9 domain-containing protein</fullName>
    </recommendedName>
</protein>
<organism evidence="4 5">
    <name type="scientific">Intoshia linei</name>
    <dbReference type="NCBI Taxonomy" id="1819745"/>
    <lineage>
        <taxon>Eukaryota</taxon>
        <taxon>Metazoa</taxon>
        <taxon>Spiralia</taxon>
        <taxon>Lophotrochozoa</taxon>
        <taxon>Mesozoa</taxon>
        <taxon>Orthonectida</taxon>
        <taxon>Rhopaluridae</taxon>
        <taxon>Intoshia</taxon>
    </lineage>
</organism>
<keyword evidence="5" id="KW-1185">Reference proteome</keyword>
<evidence type="ECO:0000313" key="5">
    <source>
        <dbReference type="Proteomes" id="UP000078046"/>
    </source>
</evidence>
<evidence type="ECO:0000313" key="4">
    <source>
        <dbReference type="EMBL" id="OAF72038.1"/>
    </source>
</evidence>
<comment type="caution">
    <text evidence="4">The sequence shown here is derived from an EMBL/GenBank/DDBJ whole genome shotgun (WGS) entry which is preliminary data.</text>
</comment>
<sequence>MSLKSESITNIVKHSSIQKNNQDTNLYDILLKLISKDTVNVVMSPVSIQMVMQMIYMAIPDTEREEFDFYKNFKNYQKTMDVIPLVKLKELSIAEKSNFDFNYVGKIYISNEFELKKTYVKSISDTFNMPNAIEHKNFKKVDLLVNEINSFVNEFTKGNIQKVITNTDIQESTVALLVSAIHLNVSYTKAFDESLTKKHNFKSMLTKKNMQVDTMSLKDSLKYYQDTHTDIVQINYRTEGLNLIIVKRYDGQHVDDIDSLLEIFEESGKYEEVNLLLPKFKLHSKLKLNKYLQILKINKIFSKEANVKLMSDKPLLVEKIIHVANLEVNEKGTVASAATIVSIGLMSMPLQSKASKIIKIDSTFSAYIVYKPKDVIKSIVLFISSKSKEENDLLDDDNLLNKIKYLFEELYLNIETRVNKSYQDLFRRETTWEVPCLYCTLNEHISTNTLVDRDVQIQNKLTYFKHIIQKAIFLSKFNMIEYKNSRNTLHQYIYRKFDEARTNATVNTTERDTSIICIYSESIRFVKIANRCCLISFINDLHDNPIFNRGYITYLSSIRQILYMSKYNIKSMRQFIKCEMNCVEVMMINIICENMLLFHSEKFSKLQNFIQSTASTKDMILEIGLTLKSFKTALQTSKIWINAPLTFVSKYLQCLERRLYSECFVKLFYPIFKTYSHSDDKIYEKLTTIAPSFPPDDKLINIDNDMIPGAPWCHVQSIFKEILMYKTPSDMYERCIKFSHSLISASIEQLSNAQHTKIVWSLDHSMPINSYILLNTGLEQFKSIISFITAYSETIKKQKNNENVLFNFKFTDEHLTFEWTNFKSAFNFLNNLDERSTTDEKKTKRRIVPEPPTE</sequence>